<accession>A0A485CZ37</accession>
<name>A0A485CZ37_RAOPL</name>
<proteinExistence type="predicted"/>
<reference evidence="1 2" key="1">
    <citation type="submission" date="2019-03" db="EMBL/GenBank/DDBJ databases">
        <authorList>
            <consortium name="Pathogen Informatics"/>
        </authorList>
    </citation>
    <scope>NUCLEOTIDE SEQUENCE [LARGE SCALE GENOMIC DNA]</scope>
    <source>
        <strain evidence="1 2">NCTC12998</strain>
    </source>
</reference>
<protein>
    <submittedName>
        <fullName evidence="1">Uncharacterized protein</fullName>
    </submittedName>
</protein>
<organism evidence="1 2">
    <name type="scientific">Raoultella planticola</name>
    <name type="common">Klebsiella planticola</name>
    <dbReference type="NCBI Taxonomy" id="575"/>
    <lineage>
        <taxon>Bacteria</taxon>
        <taxon>Pseudomonadati</taxon>
        <taxon>Pseudomonadota</taxon>
        <taxon>Gammaproteobacteria</taxon>
        <taxon>Enterobacterales</taxon>
        <taxon>Enterobacteriaceae</taxon>
        <taxon>Klebsiella/Raoultella group</taxon>
        <taxon>Raoultella</taxon>
    </lineage>
</organism>
<sequence>MAELSPQSKSRNGATLFANFIHPLLHGIFGVQFTLGGFKASGHQSDRLLPHQRHRLMACLLKAFQAITMEQDAPNASCQRLDRSRNRARSGLAPVALLTLPPSVTWATSPRSCNCLIKLLLAIKFSMYKRLHLCRYTTFRQTRKKTSMQNHSSCLKAASTETYASKRPEISRHSQQDAA</sequence>
<dbReference type="EMBL" id="CAADJE010000037">
    <property type="protein sequence ID" value="VFS89761.1"/>
    <property type="molecule type" value="Genomic_DNA"/>
</dbReference>
<dbReference type="AlphaFoldDB" id="A0A485CZ37"/>
<gene>
    <name evidence="1" type="ORF">NCTC12998_06763</name>
</gene>
<dbReference type="Proteomes" id="UP000345637">
    <property type="component" value="Unassembled WGS sequence"/>
</dbReference>
<evidence type="ECO:0000313" key="2">
    <source>
        <dbReference type="Proteomes" id="UP000345637"/>
    </source>
</evidence>
<evidence type="ECO:0000313" key="1">
    <source>
        <dbReference type="EMBL" id="VFS89761.1"/>
    </source>
</evidence>